<reference evidence="2 3" key="1">
    <citation type="submission" date="2016-02" db="EMBL/GenBank/DDBJ databases">
        <title>Genome sequence of Clostridium tepidiprofundi DSM 19306.</title>
        <authorList>
            <person name="Poehlein A."/>
            <person name="Daniel R."/>
        </authorList>
    </citation>
    <scope>NUCLEOTIDE SEQUENCE [LARGE SCALE GENOMIC DNA]</scope>
    <source>
        <strain evidence="2 3">DSM 19306</strain>
    </source>
</reference>
<keyword evidence="1" id="KW-0175">Coiled coil</keyword>
<organism evidence="2 3">
    <name type="scientific">Clostridium tepidiprofundi DSM 19306</name>
    <dbReference type="NCBI Taxonomy" id="1121338"/>
    <lineage>
        <taxon>Bacteria</taxon>
        <taxon>Bacillati</taxon>
        <taxon>Bacillota</taxon>
        <taxon>Clostridia</taxon>
        <taxon>Eubacteriales</taxon>
        <taxon>Clostridiaceae</taxon>
        <taxon>Clostridium</taxon>
    </lineage>
</organism>
<proteinExistence type="predicted"/>
<dbReference type="AlphaFoldDB" id="A0A151B2T3"/>
<protein>
    <submittedName>
        <fullName evidence="2">Uncharacterized protein</fullName>
    </submittedName>
</protein>
<dbReference type="EMBL" id="LTBA01000022">
    <property type="protein sequence ID" value="KYH34221.1"/>
    <property type="molecule type" value="Genomic_DNA"/>
</dbReference>
<evidence type="ECO:0000313" key="3">
    <source>
        <dbReference type="Proteomes" id="UP000075531"/>
    </source>
</evidence>
<keyword evidence="3" id="KW-1185">Reference proteome</keyword>
<accession>A0A151B2T3</accession>
<dbReference type="PATRIC" id="fig|1121338.3.peg.1923"/>
<evidence type="ECO:0000313" key="2">
    <source>
        <dbReference type="EMBL" id="KYH34221.1"/>
    </source>
</evidence>
<dbReference type="Proteomes" id="UP000075531">
    <property type="component" value="Unassembled WGS sequence"/>
</dbReference>
<name>A0A151B2T3_9CLOT</name>
<evidence type="ECO:0000256" key="1">
    <source>
        <dbReference type="SAM" id="Coils"/>
    </source>
</evidence>
<feature type="coiled-coil region" evidence="1">
    <location>
        <begin position="23"/>
        <end position="50"/>
    </location>
</feature>
<gene>
    <name evidence="2" type="ORF">CLTEP_18740</name>
</gene>
<comment type="caution">
    <text evidence="2">The sequence shown here is derived from an EMBL/GenBank/DDBJ whole genome shotgun (WGS) entry which is preliminary data.</text>
</comment>
<sequence length="62" mass="7380">MKKLFPILIGILLTVCTMQYVTIRKVKKTANRMENKIEILQNENRILKANKINCKDYYINYS</sequence>
<dbReference type="RefSeq" id="WP_066825825.1">
    <property type="nucleotide sequence ID" value="NZ_LTBA01000022.1"/>
</dbReference>